<dbReference type="KEGG" id="crw:CROST_036460"/>
<protein>
    <submittedName>
        <fullName evidence="1">2-methoxy-6-polyprenyl-1,4-benzoquinol methylase, mitochondrial</fullName>
        <ecNumber evidence="1">2.1.1.163</ecNumber>
    </submittedName>
</protein>
<dbReference type="InterPro" id="IPR013216">
    <property type="entry name" value="Methyltransf_11"/>
</dbReference>
<reference evidence="1 2" key="1">
    <citation type="submission" date="2022-04" db="EMBL/GenBank/DDBJ databases">
        <title>Genome sequence of C. roseum typestrain.</title>
        <authorList>
            <person name="Poehlein A."/>
            <person name="Schoch T."/>
            <person name="Duerre P."/>
            <person name="Daniel R."/>
        </authorList>
    </citation>
    <scope>NUCLEOTIDE SEQUENCE [LARGE SCALE GENOMIC DNA]</scope>
    <source>
        <strain evidence="1 2">DSM 7320</strain>
    </source>
</reference>
<dbReference type="STRING" id="84029.CROST_38240"/>
<dbReference type="InterPro" id="IPR029063">
    <property type="entry name" value="SAM-dependent_MTases_sf"/>
</dbReference>
<dbReference type="Gene3D" id="3.40.50.2000">
    <property type="entry name" value="Glycogen Phosphorylase B"/>
    <property type="match status" value="2"/>
</dbReference>
<dbReference type="AlphaFoldDB" id="A0A1S8KYL0"/>
<name>A0A1S8KYL0_9CLOT</name>
<dbReference type="PANTHER" id="PTHR43591">
    <property type="entry name" value="METHYLTRANSFERASE"/>
    <property type="match status" value="1"/>
</dbReference>
<dbReference type="GO" id="GO:0032259">
    <property type="term" value="P:methylation"/>
    <property type="evidence" value="ECO:0007669"/>
    <property type="project" value="UniProtKB-KW"/>
</dbReference>
<dbReference type="InterPro" id="IPR001296">
    <property type="entry name" value="Glyco_trans_1"/>
</dbReference>
<accession>A0A1S8KYL0</accession>
<dbReference type="SUPFAM" id="SSF53335">
    <property type="entry name" value="S-adenosyl-L-methionine-dependent methyltransferases"/>
    <property type="match status" value="1"/>
</dbReference>
<dbReference type="Pfam" id="PF00534">
    <property type="entry name" value="Glycos_transf_1"/>
    <property type="match status" value="1"/>
</dbReference>
<dbReference type="GO" id="GO:0016757">
    <property type="term" value="F:glycosyltransferase activity"/>
    <property type="evidence" value="ECO:0007669"/>
    <property type="project" value="InterPro"/>
</dbReference>
<evidence type="ECO:0000313" key="2">
    <source>
        <dbReference type="Proteomes" id="UP000190951"/>
    </source>
</evidence>
<organism evidence="1 2">
    <name type="scientific">Clostridium felsineum</name>
    <dbReference type="NCBI Taxonomy" id="36839"/>
    <lineage>
        <taxon>Bacteria</taxon>
        <taxon>Bacillati</taxon>
        <taxon>Bacillota</taxon>
        <taxon>Clostridia</taxon>
        <taxon>Eubacteriales</taxon>
        <taxon>Clostridiaceae</taxon>
        <taxon>Clostridium</taxon>
    </lineage>
</organism>
<dbReference type="EC" id="2.1.1.163" evidence="1"/>
<dbReference type="Gene3D" id="3.40.50.150">
    <property type="entry name" value="Vaccinia Virus protein VP39"/>
    <property type="match status" value="1"/>
</dbReference>
<sequence length="634" mass="74693">MKKKLAFFVKEGLDNFLVDVISGVSDEYDTRKIIVKSYDQINKWMQWADISFFEWCDELVIYASKLKMAEKKKIVCRLHRYEVFTDYPKMVNWDNVDRLIIVTEHLEKLLKIQVPDIDERVHIVTVNNGVNLSKYKFKERKKGFNIAYVGYIHARKNPVLLLQIMKVLVEKDRRYKLYVAGKFQDGLIELYWKDQINKMQLQDNVIFHGWQNDIGAFFEDKNYLLSTSIHESFGFGIAEAMARGIKPIIHNFLFADEIWDKKFMFCTLNEAVEMICEGEYNSKEYRAFIEVNYSLEDEIIKIKKVLEGLFDEKLTLPYILSMFEEFTPYTSEYINKFDFEKAYLTIGKREMIAQNIELVEFILKNEKGRQIVLTNILYNKNNKEIALPNYIFNSKHKGKIVEFVNGILNIKSENNKNIQGYVFDKEIEEDINKNYLAYMWERGIPATEFMPFLCFVRIIERYKFALKFIKPTDEILEAASGFGYGAAYFKDKCKKVYALDLSPRNIEFSKAAYDFENINFIEGDVTKLPFEDNKFDVYTSFETLEHLPIESIKAYFREAIRVLKKEGVMIISTPNGEVRKGINNPFHVKEYNYNEFSKMLSNYFSSVSYYSVTDFKVEKGMKDASLNMIAVCYI</sequence>
<keyword evidence="1" id="KW-0489">Methyltransferase</keyword>
<keyword evidence="1" id="KW-0808">Transferase</keyword>
<dbReference type="GO" id="GO:0043770">
    <property type="term" value="F:demethylmenaquinone methyltransferase activity"/>
    <property type="evidence" value="ECO:0007669"/>
    <property type="project" value="UniProtKB-EC"/>
</dbReference>
<dbReference type="RefSeq" id="WP_077833173.1">
    <property type="nucleotide sequence ID" value="NZ_CP096983.1"/>
</dbReference>
<dbReference type="EMBL" id="CP096983">
    <property type="protein sequence ID" value="URZ12901.1"/>
    <property type="molecule type" value="Genomic_DNA"/>
</dbReference>
<dbReference type="SUPFAM" id="SSF53756">
    <property type="entry name" value="UDP-Glycosyltransferase/glycogen phosphorylase"/>
    <property type="match status" value="1"/>
</dbReference>
<dbReference type="CDD" id="cd02440">
    <property type="entry name" value="AdoMet_MTases"/>
    <property type="match status" value="1"/>
</dbReference>
<dbReference type="CDD" id="cd03801">
    <property type="entry name" value="GT4_PimA-like"/>
    <property type="match status" value="1"/>
</dbReference>
<dbReference type="Pfam" id="PF08241">
    <property type="entry name" value="Methyltransf_11"/>
    <property type="match status" value="1"/>
</dbReference>
<dbReference type="Proteomes" id="UP000190951">
    <property type="component" value="Chromosome"/>
</dbReference>
<proteinExistence type="predicted"/>
<dbReference type="GO" id="GO:0008757">
    <property type="term" value="F:S-adenosylmethionine-dependent methyltransferase activity"/>
    <property type="evidence" value="ECO:0007669"/>
    <property type="project" value="InterPro"/>
</dbReference>
<keyword evidence="2" id="KW-1185">Reference proteome</keyword>
<gene>
    <name evidence="1" type="primary">COQ5_7</name>
    <name evidence="1" type="ORF">CROST_036460</name>
</gene>
<evidence type="ECO:0000313" key="1">
    <source>
        <dbReference type="EMBL" id="URZ12901.1"/>
    </source>
</evidence>
<dbReference type="PANTHER" id="PTHR43591:SF110">
    <property type="entry name" value="RHODANESE DOMAIN-CONTAINING PROTEIN"/>
    <property type="match status" value="1"/>
</dbReference>